<evidence type="ECO:0000313" key="3">
    <source>
        <dbReference type="Proteomes" id="UP000275078"/>
    </source>
</evidence>
<dbReference type="Proteomes" id="UP000275078">
    <property type="component" value="Unassembled WGS sequence"/>
</dbReference>
<organism evidence="2 3">
    <name type="scientific">Ascobolus immersus RN42</name>
    <dbReference type="NCBI Taxonomy" id="1160509"/>
    <lineage>
        <taxon>Eukaryota</taxon>
        <taxon>Fungi</taxon>
        <taxon>Dikarya</taxon>
        <taxon>Ascomycota</taxon>
        <taxon>Pezizomycotina</taxon>
        <taxon>Pezizomycetes</taxon>
        <taxon>Pezizales</taxon>
        <taxon>Ascobolaceae</taxon>
        <taxon>Ascobolus</taxon>
    </lineage>
</organism>
<sequence length="510" mass="56571">MTNVEDSDEEMVDEELLQEPLVKPALEFRKSISKSSKKKKAIPANFPSSSPAKISRLYDLGRNSPMKKVDAFRTSDNKVHSALTGKTLFGTTAKDTPNPVSERGRSRFNSSTPKVTPSPSPSCSQSALSTPRHRSSSVASMQSIRSNVSTTSSTMSAATLVRKQAEIPQHMKELFDTVKDELAAYARFVNPFLSKNELYEEAKKLNFEYAMLAPEPMELHLSGPGYFFLLKKSYDNVRSDLFSKSKASLDNFLGFNKILSRTYKNADGTDMDPDLAEPLINAELMRHANYLLAQHRYSIDKDHFTAGRLGGRYNTIVHSFFVPFIRTLFFSSDQAGKPVPNVPLQGIGSALKQAVIYNYHLHRFRKWDEEKYADFRATLRDSLIAELGKSAVVPDSYGSDDSVEDEYIAEQNRLRLQRKVASPLKVKTPPKKQSSAKQVPATPTPKPKQRSRESKTSASAPPPKAPTPKPKERASDKGRSGSSKTPTPAPPPKPPTAKPKERESKKSGSG</sequence>
<feature type="region of interest" description="Disordered" evidence="1">
    <location>
        <begin position="419"/>
        <end position="510"/>
    </location>
</feature>
<reference evidence="2 3" key="1">
    <citation type="journal article" date="2018" name="Nat. Ecol. Evol.">
        <title>Pezizomycetes genomes reveal the molecular basis of ectomycorrhizal truffle lifestyle.</title>
        <authorList>
            <person name="Murat C."/>
            <person name="Payen T."/>
            <person name="Noel B."/>
            <person name="Kuo A."/>
            <person name="Morin E."/>
            <person name="Chen J."/>
            <person name="Kohler A."/>
            <person name="Krizsan K."/>
            <person name="Balestrini R."/>
            <person name="Da Silva C."/>
            <person name="Montanini B."/>
            <person name="Hainaut M."/>
            <person name="Levati E."/>
            <person name="Barry K.W."/>
            <person name="Belfiori B."/>
            <person name="Cichocki N."/>
            <person name="Clum A."/>
            <person name="Dockter R.B."/>
            <person name="Fauchery L."/>
            <person name="Guy J."/>
            <person name="Iotti M."/>
            <person name="Le Tacon F."/>
            <person name="Lindquist E.A."/>
            <person name="Lipzen A."/>
            <person name="Malagnac F."/>
            <person name="Mello A."/>
            <person name="Molinier V."/>
            <person name="Miyauchi S."/>
            <person name="Poulain J."/>
            <person name="Riccioni C."/>
            <person name="Rubini A."/>
            <person name="Sitrit Y."/>
            <person name="Splivallo R."/>
            <person name="Traeger S."/>
            <person name="Wang M."/>
            <person name="Zifcakova L."/>
            <person name="Wipf D."/>
            <person name="Zambonelli A."/>
            <person name="Paolocci F."/>
            <person name="Nowrousian M."/>
            <person name="Ottonello S."/>
            <person name="Baldrian P."/>
            <person name="Spatafora J.W."/>
            <person name="Henrissat B."/>
            <person name="Nagy L.G."/>
            <person name="Aury J.M."/>
            <person name="Wincker P."/>
            <person name="Grigoriev I.V."/>
            <person name="Bonfante P."/>
            <person name="Martin F.M."/>
        </authorList>
    </citation>
    <scope>NUCLEOTIDE SEQUENCE [LARGE SCALE GENOMIC DNA]</scope>
    <source>
        <strain evidence="2 3">RN42</strain>
    </source>
</reference>
<evidence type="ECO:0000313" key="2">
    <source>
        <dbReference type="EMBL" id="RPA70797.1"/>
    </source>
</evidence>
<feature type="region of interest" description="Disordered" evidence="1">
    <location>
        <begin position="32"/>
        <end position="53"/>
    </location>
</feature>
<feature type="compositionally biased region" description="Polar residues" evidence="1">
    <location>
        <begin position="89"/>
        <end position="99"/>
    </location>
</feature>
<dbReference type="EMBL" id="ML120059">
    <property type="protein sequence ID" value="RPA70797.1"/>
    <property type="molecule type" value="Genomic_DNA"/>
</dbReference>
<feature type="compositionally biased region" description="Basic and acidic residues" evidence="1">
    <location>
        <begin position="498"/>
        <end position="510"/>
    </location>
</feature>
<evidence type="ECO:0000256" key="1">
    <source>
        <dbReference type="SAM" id="MobiDB-lite"/>
    </source>
</evidence>
<accession>A0A3N4HA60</accession>
<feature type="compositionally biased region" description="Pro residues" evidence="1">
    <location>
        <begin position="487"/>
        <end position="497"/>
    </location>
</feature>
<keyword evidence="3" id="KW-1185">Reference proteome</keyword>
<feature type="region of interest" description="Disordered" evidence="1">
    <location>
        <begin position="88"/>
        <end position="149"/>
    </location>
</feature>
<feature type="compositionally biased region" description="Basic and acidic residues" evidence="1">
    <location>
        <begin position="469"/>
        <end position="479"/>
    </location>
</feature>
<feature type="compositionally biased region" description="Basic residues" evidence="1">
    <location>
        <begin position="32"/>
        <end position="41"/>
    </location>
</feature>
<proteinExistence type="predicted"/>
<feature type="non-terminal residue" evidence="2">
    <location>
        <position position="510"/>
    </location>
</feature>
<name>A0A3N4HA60_ASCIM</name>
<feature type="compositionally biased region" description="Polar residues" evidence="1">
    <location>
        <begin position="136"/>
        <end position="148"/>
    </location>
</feature>
<dbReference type="AlphaFoldDB" id="A0A3N4HA60"/>
<feature type="compositionally biased region" description="Low complexity" evidence="1">
    <location>
        <begin position="110"/>
        <end position="130"/>
    </location>
</feature>
<protein>
    <submittedName>
        <fullName evidence="2">Uncharacterized protein</fullName>
    </submittedName>
</protein>
<gene>
    <name evidence="2" type="ORF">BJ508DRAFT_336782</name>
</gene>